<comment type="caution">
    <text evidence="1">The sequence shown here is derived from an EMBL/GenBank/DDBJ whole genome shotgun (WGS) entry which is preliminary data.</text>
</comment>
<dbReference type="EMBL" id="JACIIX010000003">
    <property type="protein sequence ID" value="MBB6209846.1"/>
    <property type="molecule type" value="Genomic_DNA"/>
</dbReference>
<name>A0A7W9ZE55_NOVIT</name>
<dbReference type="AlphaFoldDB" id="A0A7W9ZE55"/>
<accession>A0A7W9ZE55</accession>
<dbReference type="SUPFAM" id="SSF48452">
    <property type="entry name" value="TPR-like"/>
    <property type="match status" value="1"/>
</dbReference>
<gene>
    <name evidence="1" type="ORF">FHS48_001254</name>
</gene>
<protein>
    <submittedName>
        <fullName evidence="1">Uncharacterized protein</fullName>
    </submittedName>
</protein>
<keyword evidence="2" id="KW-1185">Reference proteome</keyword>
<organism evidence="1 2">
    <name type="scientific">Novispirillum itersonii</name>
    <name type="common">Aquaspirillum itersonii</name>
    <dbReference type="NCBI Taxonomy" id="189"/>
    <lineage>
        <taxon>Bacteria</taxon>
        <taxon>Pseudomonadati</taxon>
        <taxon>Pseudomonadota</taxon>
        <taxon>Alphaproteobacteria</taxon>
        <taxon>Rhodospirillales</taxon>
        <taxon>Novispirillaceae</taxon>
        <taxon>Novispirillum</taxon>
    </lineage>
</organism>
<reference evidence="1 2" key="1">
    <citation type="submission" date="2020-08" db="EMBL/GenBank/DDBJ databases">
        <title>Genomic Encyclopedia of Type Strains, Phase IV (KMG-IV): sequencing the most valuable type-strain genomes for metagenomic binning, comparative biology and taxonomic classification.</title>
        <authorList>
            <person name="Goeker M."/>
        </authorList>
    </citation>
    <scope>NUCLEOTIDE SEQUENCE [LARGE SCALE GENOMIC DNA]</scope>
    <source>
        <strain evidence="1 2">DSM 11590</strain>
    </source>
</reference>
<dbReference type="RefSeq" id="WP_184262436.1">
    <property type="nucleotide sequence ID" value="NZ_JACIIX010000003.1"/>
</dbReference>
<dbReference type="Proteomes" id="UP000544872">
    <property type="component" value="Unassembled WGS sequence"/>
</dbReference>
<dbReference type="Gene3D" id="1.25.40.10">
    <property type="entry name" value="Tetratricopeptide repeat domain"/>
    <property type="match status" value="1"/>
</dbReference>
<dbReference type="InterPro" id="IPR011990">
    <property type="entry name" value="TPR-like_helical_dom_sf"/>
</dbReference>
<evidence type="ECO:0000313" key="1">
    <source>
        <dbReference type="EMBL" id="MBB6209846.1"/>
    </source>
</evidence>
<proteinExistence type="predicted"/>
<evidence type="ECO:0000313" key="2">
    <source>
        <dbReference type="Proteomes" id="UP000544872"/>
    </source>
</evidence>
<sequence>MLQASPQAVDAGDGTAETVVAAVESVVLVTDFENDSGAVSDAVAETLRSIRGGTARRVGGSCGVVDDGEVLPSTLAAATRLARRGGLSRGAQAVIFGQVMGATVRLRFVPTQLEGDSGFGTLLPGDFLDLPFPFGERGDLIAACAVAALACPADAARKHRLDRLRGLMPAAERQCQALAASGSAHASASASLCYAAMVAEVGFRTDEPEVLRQSLEMIRTALSKGKDQLTSAQVAAARVRFGDIQMKFGIEDRSNDLLEEAAHHFKLAADVFTFETFPEEFALLRAQAGRALHRLAVAGGKTTVMKEAVQSYFDAAKVWTKGANPDRWAEMQQSMGAVMSHLGEFSGNSEILGRACKIFEGAAEVWSKEKAPRRWAGLMNNIGACRFAQGKRSGDLPVLREASESFARALEVYSAMGMNRNVFVTQKNLARVDRLISVQEGRE</sequence>